<dbReference type="GO" id="GO:0006281">
    <property type="term" value="P:DNA repair"/>
    <property type="evidence" value="ECO:0007669"/>
    <property type="project" value="UniProtKB-KW"/>
</dbReference>
<evidence type="ECO:0000256" key="4">
    <source>
        <dbReference type="ARBA" id="ARBA00022840"/>
    </source>
</evidence>
<organism evidence="10 11">
    <name type="scientific">Candidatus Dojkabacteria bacterium</name>
    <dbReference type="NCBI Taxonomy" id="2099670"/>
    <lineage>
        <taxon>Bacteria</taxon>
        <taxon>Candidatus Dojkabacteria</taxon>
    </lineage>
</organism>
<dbReference type="InterPro" id="IPR013765">
    <property type="entry name" value="DNA_recomb/repair_RecA"/>
</dbReference>
<evidence type="ECO:0000256" key="3">
    <source>
        <dbReference type="ARBA" id="ARBA00022741"/>
    </source>
</evidence>
<keyword evidence="7" id="KW-0238">DNA-binding</keyword>
<protein>
    <recommendedName>
        <fullName evidence="2 6">Protein RecA</fullName>
    </recommendedName>
    <alternativeName>
        <fullName evidence="6">Recombinase A</fullName>
    </alternativeName>
</protein>
<dbReference type="GO" id="GO:0009432">
    <property type="term" value="P:SOS response"/>
    <property type="evidence" value="ECO:0007669"/>
    <property type="project" value="UniProtKB-KW"/>
</dbReference>
<evidence type="ECO:0000256" key="5">
    <source>
        <dbReference type="ARBA" id="ARBA00023172"/>
    </source>
</evidence>
<reference evidence="10" key="2">
    <citation type="journal article" date="2021" name="Microbiome">
        <title>Successional dynamics and alternative stable states in a saline activated sludge microbial community over 9 years.</title>
        <authorList>
            <person name="Wang Y."/>
            <person name="Ye J."/>
            <person name="Ju F."/>
            <person name="Liu L."/>
            <person name="Boyd J.A."/>
            <person name="Deng Y."/>
            <person name="Parks D.H."/>
            <person name="Jiang X."/>
            <person name="Yin X."/>
            <person name="Woodcroft B.J."/>
            <person name="Tyson G.W."/>
            <person name="Hugenholtz P."/>
            <person name="Polz M.F."/>
            <person name="Zhang T."/>
        </authorList>
    </citation>
    <scope>NUCLEOTIDE SEQUENCE</scope>
    <source>
        <strain evidence="10">HKST-UBA13</strain>
    </source>
</reference>
<evidence type="ECO:0000256" key="2">
    <source>
        <dbReference type="ARBA" id="ARBA00015553"/>
    </source>
</evidence>
<keyword evidence="6" id="KW-0234">DNA repair</keyword>
<dbReference type="GO" id="GO:0006310">
    <property type="term" value="P:DNA recombination"/>
    <property type="evidence" value="ECO:0007669"/>
    <property type="project" value="UniProtKB-KW"/>
</dbReference>
<keyword evidence="4 7" id="KW-0067">ATP-binding</keyword>
<comment type="similarity">
    <text evidence="1 7">Belongs to the RecA family.</text>
</comment>
<evidence type="ECO:0000313" key="11">
    <source>
        <dbReference type="Proteomes" id="UP000775877"/>
    </source>
</evidence>
<keyword evidence="5 7" id="KW-0233">DNA recombination</keyword>
<dbReference type="InterPro" id="IPR020588">
    <property type="entry name" value="RecA_ATP-bd"/>
</dbReference>
<dbReference type="GO" id="GO:0005829">
    <property type="term" value="C:cytosol"/>
    <property type="evidence" value="ECO:0007669"/>
    <property type="project" value="TreeGrafter"/>
</dbReference>
<comment type="function">
    <text evidence="6">Can catalyze the hydrolysis of ATP in the presence of single-stranded DNA, the ATP-dependent uptake of single-stranded DNA by duplex DNA, and the ATP-dependent hybridization of homologous single-stranded DNAs.</text>
</comment>
<proteinExistence type="inferred from homology"/>
<dbReference type="GO" id="GO:0003697">
    <property type="term" value="F:single-stranded DNA binding"/>
    <property type="evidence" value="ECO:0007669"/>
    <property type="project" value="InterPro"/>
</dbReference>
<dbReference type="GO" id="GO:0005524">
    <property type="term" value="F:ATP binding"/>
    <property type="evidence" value="ECO:0007669"/>
    <property type="project" value="UniProtKB-KW"/>
</dbReference>
<dbReference type="SMART" id="SM00382">
    <property type="entry name" value="AAA"/>
    <property type="match status" value="1"/>
</dbReference>
<comment type="caution">
    <text evidence="10">The sequence shown here is derived from an EMBL/GenBank/DDBJ whole genome shotgun (WGS) entry which is preliminary data.</text>
</comment>
<evidence type="ECO:0000313" key="10">
    <source>
        <dbReference type="EMBL" id="MCA9381275.1"/>
    </source>
</evidence>
<evidence type="ECO:0000259" key="9">
    <source>
        <dbReference type="PROSITE" id="PS50162"/>
    </source>
</evidence>
<reference evidence="10" key="1">
    <citation type="submission" date="2020-04" db="EMBL/GenBank/DDBJ databases">
        <authorList>
            <person name="Zhang T."/>
        </authorList>
    </citation>
    <scope>NUCLEOTIDE SEQUENCE</scope>
    <source>
        <strain evidence="10">HKST-UBA13</strain>
    </source>
</reference>
<feature type="domain" description="RecA family profile 1" evidence="9">
    <location>
        <begin position="50"/>
        <end position="209"/>
    </location>
</feature>
<dbReference type="PRINTS" id="PR00142">
    <property type="entry name" value="RECA"/>
</dbReference>
<dbReference type="CDD" id="cd00983">
    <property type="entry name" value="RecA"/>
    <property type="match status" value="1"/>
</dbReference>
<keyword evidence="6" id="KW-0742">SOS response</keyword>
<evidence type="ECO:0000256" key="1">
    <source>
        <dbReference type="ARBA" id="ARBA00009391"/>
    </source>
</evidence>
<dbReference type="PROSITE" id="PS50162">
    <property type="entry name" value="RECA_2"/>
    <property type="match status" value="1"/>
</dbReference>
<dbReference type="Gene3D" id="3.40.50.300">
    <property type="entry name" value="P-loop containing nucleotide triphosphate hydrolases"/>
    <property type="match status" value="1"/>
</dbReference>
<feature type="non-terminal residue" evidence="10">
    <location>
        <position position="220"/>
    </location>
</feature>
<dbReference type="SUPFAM" id="SSF52540">
    <property type="entry name" value="P-loop containing nucleoside triphosphate hydrolases"/>
    <property type="match status" value="1"/>
</dbReference>
<dbReference type="PANTHER" id="PTHR45900">
    <property type="entry name" value="RECA"/>
    <property type="match status" value="1"/>
</dbReference>
<dbReference type="AlphaFoldDB" id="A0A955L1R2"/>
<dbReference type="PANTHER" id="PTHR45900:SF1">
    <property type="entry name" value="MITOCHONDRIAL DNA REPAIR PROTEIN RECA HOMOLOG-RELATED"/>
    <property type="match status" value="1"/>
</dbReference>
<dbReference type="GO" id="GO:0140664">
    <property type="term" value="F:ATP-dependent DNA damage sensor activity"/>
    <property type="evidence" value="ECO:0007669"/>
    <property type="project" value="InterPro"/>
</dbReference>
<keyword evidence="3 7" id="KW-0547">Nucleotide-binding</keyword>
<name>A0A955L1R2_9BACT</name>
<evidence type="ECO:0000256" key="7">
    <source>
        <dbReference type="RuleBase" id="RU004527"/>
    </source>
</evidence>
<dbReference type="NCBIfam" id="TIGR02012">
    <property type="entry name" value="tigrfam_recA"/>
    <property type="match status" value="1"/>
</dbReference>
<accession>A0A955L1R2</accession>
<keyword evidence="7" id="KW-0227">DNA damage</keyword>
<evidence type="ECO:0000256" key="8">
    <source>
        <dbReference type="SAM" id="MobiDB-lite"/>
    </source>
</evidence>
<sequence>MAKSKKEKATPESSPDSAGKQKAIEMAIQQITKQFGEGSIMTLKEDKVKKMDVIPTGAISLDIALGVGGVPKGRIIEVYGPESSGKTTLALHIIAEAQKQGDICAFVDAEHAFDSTYAEALGINIDNLLVSQPDYGEQALEIVETLVRSGGIGLIVVDSVAALTPKAEIDGEMGDSHMGLQARLMSQALRKITGIAQKTNTTVLFINQLRMKIGVMFGNP</sequence>
<gene>
    <name evidence="10" type="primary">recA</name>
    <name evidence="10" type="ORF">KC678_03350</name>
</gene>
<dbReference type="EMBL" id="JAGQLJ010000069">
    <property type="protein sequence ID" value="MCA9381275.1"/>
    <property type="molecule type" value="Genomic_DNA"/>
</dbReference>
<evidence type="ECO:0000256" key="6">
    <source>
        <dbReference type="RuleBase" id="RU000526"/>
    </source>
</evidence>
<dbReference type="Pfam" id="PF00154">
    <property type="entry name" value="RecA_N"/>
    <property type="match status" value="1"/>
</dbReference>
<dbReference type="InterPro" id="IPR027417">
    <property type="entry name" value="P-loop_NTPase"/>
</dbReference>
<dbReference type="InterPro" id="IPR003593">
    <property type="entry name" value="AAA+_ATPase"/>
</dbReference>
<dbReference type="InterPro" id="IPR049428">
    <property type="entry name" value="RecA-like_N"/>
</dbReference>
<feature type="region of interest" description="Disordered" evidence="8">
    <location>
        <begin position="1"/>
        <end position="22"/>
    </location>
</feature>
<dbReference type="Proteomes" id="UP000775877">
    <property type="component" value="Unassembled WGS sequence"/>
</dbReference>